<dbReference type="SUPFAM" id="SSF117281">
    <property type="entry name" value="Kelch motif"/>
    <property type="match status" value="1"/>
</dbReference>
<dbReference type="SUPFAM" id="SSF57184">
    <property type="entry name" value="Growth factor receptor domain"/>
    <property type="match status" value="1"/>
</dbReference>
<gene>
    <name evidence="3" type="ORF">PAPYR_8490</name>
</gene>
<feature type="region of interest" description="Disordered" evidence="1">
    <location>
        <begin position="206"/>
        <end position="243"/>
    </location>
</feature>
<dbReference type="InterPro" id="IPR015915">
    <property type="entry name" value="Kelch-typ_b-propeller"/>
</dbReference>
<evidence type="ECO:0000313" key="3">
    <source>
        <dbReference type="EMBL" id="KAJ4456310.1"/>
    </source>
</evidence>
<keyword evidence="2" id="KW-1133">Transmembrane helix</keyword>
<evidence type="ECO:0000313" key="4">
    <source>
        <dbReference type="Proteomes" id="UP001141327"/>
    </source>
</evidence>
<organism evidence="3 4">
    <name type="scientific">Paratrimastix pyriformis</name>
    <dbReference type="NCBI Taxonomy" id="342808"/>
    <lineage>
        <taxon>Eukaryota</taxon>
        <taxon>Metamonada</taxon>
        <taxon>Preaxostyla</taxon>
        <taxon>Paratrimastigidae</taxon>
        <taxon>Paratrimastix</taxon>
    </lineage>
</organism>
<feature type="compositionally biased region" description="Pro residues" evidence="1">
    <location>
        <begin position="227"/>
        <end position="237"/>
    </location>
</feature>
<dbReference type="CDD" id="cd00185">
    <property type="entry name" value="TNFRSF"/>
    <property type="match status" value="1"/>
</dbReference>
<evidence type="ECO:0000256" key="1">
    <source>
        <dbReference type="SAM" id="MobiDB-lite"/>
    </source>
</evidence>
<dbReference type="Gene3D" id="2.10.50.10">
    <property type="entry name" value="Tumor Necrosis Factor Receptor, subunit A, domain 2"/>
    <property type="match status" value="1"/>
</dbReference>
<feature type="transmembrane region" description="Helical" evidence="2">
    <location>
        <begin position="816"/>
        <end position="839"/>
    </location>
</feature>
<dbReference type="PANTHER" id="PTHR46967">
    <property type="entry name" value="INSULIN-LIKE GROWTH FACTOR BINDING PROTEIN,N-TERMINAL"/>
    <property type="match status" value="1"/>
</dbReference>
<dbReference type="PANTHER" id="PTHR46967:SF1">
    <property type="entry name" value="KERATIN-ASSOCIATED PROTEIN 16-1-LIKE"/>
    <property type="match status" value="1"/>
</dbReference>
<comment type="caution">
    <text evidence="3">The sequence shown here is derived from an EMBL/GenBank/DDBJ whole genome shotgun (WGS) entry which is preliminary data.</text>
</comment>
<keyword evidence="2" id="KW-0472">Membrane</keyword>
<protein>
    <recommendedName>
        <fullName evidence="5">Tyrosine-protein kinase ephrin type A/B receptor-like domain-containing protein</fullName>
    </recommendedName>
</protein>
<evidence type="ECO:0008006" key="5">
    <source>
        <dbReference type="Google" id="ProtNLM"/>
    </source>
</evidence>
<keyword evidence="2" id="KW-0812">Transmembrane</keyword>
<accession>A0ABQ8UAH5</accession>
<dbReference type="SMART" id="SM01411">
    <property type="entry name" value="Ephrin_rec_like"/>
    <property type="match status" value="2"/>
</dbReference>
<dbReference type="EMBL" id="JAPMOS010000074">
    <property type="protein sequence ID" value="KAJ4456310.1"/>
    <property type="molecule type" value="Genomic_DNA"/>
</dbReference>
<feature type="transmembrane region" description="Helical" evidence="2">
    <location>
        <begin position="880"/>
        <end position="901"/>
    </location>
</feature>
<dbReference type="InterPro" id="IPR009030">
    <property type="entry name" value="Growth_fac_rcpt_cys_sf"/>
</dbReference>
<dbReference type="Gene3D" id="2.120.10.80">
    <property type="entry name" value="Kelch-type beta propeller"/>
    <property type="match status" value="2"/>
</dbReference>
<keyword evidence="4" id="KW-1185">Reference proteome</keyword>
<name>A0ABQ8UAH5_9EUKA</name>
<dbReference type="Proteomes" id="UP001141327">
    <property type="component" value="Unassembled WGS sequence"/>
</dbReference>
<sequence>MQLLCAEAETSDLYIYREDFGVWKKVCTPFPRECPSAPLCQVADGDGASVSLPATGVKFGDGCIFYGGSFDKPNSQLTTIQPNGAWLRMMALMPAGSHNMLLDEAVAVYLDPYYMVLANGEIMQTTFPGSTLRPHVDPTMGDQFRPERRGAGAAGVAFPPSVISFVSPVMEALQRTGSVALLMWSSAQSLYIISINQVVRISPRSSLPPGAGGSSTPAKAPASPHTTVPPRPAPLPRPAGTTFDATGAATVTGCAAPPASMTSELLAGRFSYKTAPFWDPFTVFYRPAQGLCEPGPKIGYYYNAAQDVWTEQALNTTISVTPAVQPGHPQHLLVPLPLCRPPPRLGSVLLGSDWEKLGLTLFHVGGYRHGAVLNDTWMGTRLSGVWAQVDAFFGPLEPRAFHQGGVWNESLYLLGGFTTGKRAPASFGVRLSIKLPLNSTYKPFTPTAADPTWAPPALLWGHAASFDTTNGLAYITGGVNTSNLWIYRLDLAQLRWLEPIRPTSTPGEWPAVGVSFHATALIPELSALCLFGGVVPEGATYVSLLALPCLIDRGPKISEPPIIFGFSPPAPTALNAYQYRYGHAMAYLGDGDLLIYGGQTRVSSANDMLHFNLFEHSARSLAIANPPAPAAFFSALQLGEMVVIVGGGYSRAWDPLATIENATFQADTPTAALSMCPRGTAHIGSGAGCAICGEGSYSTVGATSCSKCPAGSYQSFKGQGVLDCPGATGPTTCQPCKAGTYSALPGASTRAHCRLCPAGTFATTSAATSAETCLPCPDPALCRPGSTGPSGTMPNGTAALETAPLMYDAEQNAVKWYVYYGLAGGLGLVALAVGALLLICRSRRPPLLRLLRLADIWPGFLPRVDELGVPLRTRSPIGGLLGLGMVLIVAALVGIDVLRVLSRYDVRRDITLREGIPPEAFLGPPPVGLTAHVSIASLGHHGPCLANGTADVCDPGMRPTLDTGSPSVLTCSLRPDGACMMNMTMGIRILGQSVITVDVTGTDMLYNSGWWWEIAINQTDSRQLLLPPEGGMVFHGSVGTAATATMTFLKYTKNNATRWQHWALTADEHPRLGSAATADDFYHEEDRLLFTLAVTMSPYHELTADTEKESPVVVLMDLMGALSGAFGGMGVLKHALEAALDLALGFCDRITKRRAGNSKAKRTTELPRVAQTDLLAAIPETPAVWSKNPLLPREQADV</sequence>
<proteinExistence type="predicted"/>
<evidence type="ECO:0000256" key="2">
    <source>
        <dbReference type="SAM" id="Phobius"/>
    </source>
</evidence>
<reference evidence="3" key="1">
    <citation type="journal article" date="2022" name="bioRxiv">
        <title>Genomics of Preaxostyla Flagellates Illuminates Evolutionary Transitions and the Path Towards Mitochondrial Loss.</title>
        <authorList>
            <person name="Novak L.V.F."/>
            <person name="Treitli S.C."/>
            <person name="Pyrih J."/>
            <person name="Halakuc P."/>
            <person name="Pipaliya S.V."/>
            <person name="Vacek V."/>
            <person name="Brzon O."/>
            <person name="Soukal P."/>
            <person name="Eme L."/>
            <person name="Dacks J.B."/>
            <person name="Karnkowska A."/>
            <person name="Elias M."/>
            <person name="Hampl V."/>
        </authorList>
    </citation>
    <scope>NUCLEOTIDE SEQUENCE</scope>
    <source>
        <strain evidence="3">RCP-MX</strain>
    </source>
</reference>